<feature type="chain" id="PRO_5030993212" description="OmpL-like beta-barrel porin-2" evidence="2">
    <location>
        <begin position="21"/>
        <end position="535"/>
    </location>
</feature>
<gene>
    <name evidence="3" type="ORF">HDF09_003295</name>
</gene>
<dbReference type="InterPro" id="IPR011486">
    <property type="entry name" value="BBP2"/>
</dbReference>
<feature type="signal peptide" evidence="2">
    <location>
        <begin position="1"/>
        <end position="20"/>
    </location>
</feature>
<feature type="compositionally biased region" description="Polar residues" evidence="1">
    <location>
        <begin position="79"/>
        <end position="94"/>
    </location>
</feature>
<dbReference type="Proteomes" id="UP000568106">
    <property type="component" value="Unassembled WGS sequence"/>
</dbReference>
<comment type="caution">
    <text evidence="3">The sequence shown here is derived from an EMBL/GenBank/DDBJ whole genome shotgun (WGS) entry which is preliminary data.</text>
</comment>
<evidence type="ECO:0000256" key="2">
    <source>
        <dbReference type="SAM" id="SignalP"/>
    </source>
</evidence>
<feature type="region of interest" description="Disordered" evidence="1">
    <location>
        <begin position="77"/>
        <end position="116"/>
    </location>
</feature>
<dbReference type="Pfam" id="PF07642">
    <property type="entry name" value="BBP2"/>
    <property type="match status" value="1"/>
</dbReference>
<keyword evidence="2" id="KW-0732">Signal</keyword>
<protein>
    <recommendedName>
        <fullName evidence="5">OmpL-like beta-barrel porin-2</fullName>
    </recommendedName>
</protein>
<proteinExistence type="predicted"/>
<evidence type="ECO:0008006" key="5">
    <source>
        <dbReference type="Google" id="ProtNLM"/>
    </source>
</evidence>
<organism evidence="3 4">
    <name type="scientific">Tunturiibacter empetritectus</name>
    <dbReference type="NCBI Taxonomy" id="3069691"/>
    <lineage>
        <taxon>Bacteria</taxon>
        <taxon>Pseudomonadati</taxon>
        <taxon>Acidobacteriota</taxon>
        <taxon>Terriglobia</taxon>
        <taxon>Terriglobales</taxon>
        <taxon>Acidobacteriaceae</taxon>
        <taxon>Tunturiibacter</taxon>
    </lineage>
</organism>
<name>A0A7W8MS56_9BACT</name>
<keyword evidence="4" id="KW-1185">Reference proteome</keyword>
<sequence length="535" mass="58938">MKNRITSCGQRFGLAAFTFAAGMALCTSDLRAQTTEPNLQTAVENTQATPEHQTAQDQKIQQLQDKLEEIQKQLMELKQASSSAPETHHTTTAKASVAAADLSETEPEVTDPASPHSEPFAFADFTWLTGNPRTKDTPYATKFFTPDIRSDVSYTYDFRHPQDDTIVGSSEVFRSSEVALTDLGIGGDFHYNNVRARVLSQIGLYATATPRNDASPSRGQWDLANAYRYVGEANAGYHFNVQHGLNVDAGIFLSYIGLFSFYQFDNWAYQPSYVSSNTPWFFNGVRVQWFPTAKLKIEPWFINGWQSYGRFNNRPGLGGSILYRPNGNWSIVGNQYGYGEDALGVGSRTRYHTDDSVQYKYYERPNSFVSKAAATLTGDAGCESGGGVSCFGNGKTGPKQSFLGFMAYNRLWFDHDIFGLTLGGGRINNPGRYLVLLPPINGATAASGTPYFTENPGDPFKAWDASVTADYMPSQYFTYRLEYNHRAANVPYFAGPGGVTPPGGNTGAAGSLVSGWSPDLRNSENRVTFAFLMKF</sequence>
<reference evidence="3" key="1">
    <citation type="submission" date="2020-08" db="EMBL/GenBank/DDBJ databases">
        <title>Genomic Encyclopedia of Type Strains, Phase IV (KMG-V): Genome sequencing to study the core and pangenomes of soil and plant-associated prokaryotes.</title>
        <authorList>
            <person name="Whitman W."/>
        </authorList>
    </citation>
    <scope>NUCLEOTIDE SEQUENCE [LARGE SCALE GENOMIC DNA]</scope>
    <source>
        <strain evidence="3">M8UP27</strain>
    </source>
</reference>
<evidence type="ECO:0000256" key="1">
    <source>
        <dbReference type="SAM" id="MobiDB-lite"/>
    </source>
</evidence>
<dbReference type="EMBL" id="JACHDY010000005">
    <property type="protein sequence ID" value="MBB5318596.1"/>
    <property type="molecule type" value="Genomic_DNA"/>
</dbReference>
<accession>A0A7W8MS56</accession>
<evidence type="ECO:0000313" key="4">
    <source>
        <dbReference type="Proteomes" id="UP000568106"/>
    </source>
</evidence>
<evidence type="ECO:0000313" key="3">
    <source>
        <dbReference type="EMBL" id="MBB5318596.1"/>
    </source>
</evidence>
<dbReference type="AlphaFoldDB" id="A0A7W8MS56"/>